<gene>
    <name evidence="1" type="ORF">BDW59DRAFT_163404</name>
</gene>
<accession>A0ABR4I669</accession>
<sequence length="189" mass="21061">MASNLPELYYHLAQCEPLAMETPKPPDSNHPLYLSLIRQDQGGGLPQHWFLFISGEGEPGWKYEIKNDVGFMPYDPSLGPVDLADSTSPYTMLVITTLTDHDAIIVNQLAHLEVPFPIPDGPLFPTKSQFWVFRVLAKLIPHGIVAPARLEQVISMAEPLFHPSLGQLGWQNNVSNLMTEVADTMNRGM</sequence>
<evidence type="ECO:0000313" key="2">
    <source>
        <dbReference type="Proteomes" id="UP001610335"/>
    </source>
</evidence>
<organism evidence="1 2">
    <name type="scientific">Aspergillus cavernicola</name>
    <dbReference type="NCBI Taxonomy" id="176166"/>
    <lineage>
        <taxon>Eukaryota</taxon>
        <taxon>Fungi</taxon>
        <taxon>Dikarya</taxon>
        <taxon>Ascomycota</taxon>
        <taxon>Pezizomycotina</taxon>
        <taxon>Eurotiomycetes</taxon>
        <taxon>Eurotiomycetidae</taxon>
        <taxon>Eurotiales</taxon>
        <taxon>Aspergillaceae</taxon>
        <taxon>Aspergillus</taxon>
        <taxon>Aspergillus subgen. Nidulantes</taxon>
    </lineage>
</organism>
<name>A0ABR4I669_9EURO</name>
<reference evidence="1 2" key="1">
    <citation type="submission" date="2024-07" db="EMBL/GenBank/DDBJ databases">
        <title>Section-level genome sequencing and comparative genomics of Aspergillus sections Usti and Cavernicolus.</title>
        <authorList>
            <consortium name="Lawrence Berkeley National Laboratory"/>
            <person name="Nybo J.L."/>
            <person name="Vesth T.C."/>
            <person name="Theobald S."/>
            <person name="Frisvad J.C."/>
            <person name="Larsen T.O."/>
            <person name="Kjaerboelling I."/>
            <person name="Rothschild-Mancinelli K."/>
            <person name="Lyhne E.K."/>
            <person name="Kogle M.E."/>
            <person name="Barry K."/>
            <person name="Clum A."/>
            <person name="Na H."/>
            <person name="Ledsgaard L."/>
            <person name="Lin J."/>
            <person name="Lipzen A."/>
            <person name="Kuo A."/>
            <person name="Riley R."/>
            <person name="Mondo S."/>
            <person name="LaButti K."/>
            <person name="Haridas S."/>
            <person name="Pangalinan J."/>
            <person name="Salamov A.A."/>
            <person name="Simmons B.A."/>
            <person name="Magnuson J.K."/>
            <person name="Chen J."/>
            <person name="Drula E."/>
            <person name="Henrissat B."/>
            <person name="Wiebenga A."/>
            <person name="Lubbers R.J."/>
            <person name="Gomes A.C."/>
            <person name="Makela M.R."/>
            <person name="Stajich J."/>
            <person name="Grigoriev I.V."/>
            <person name="Mortensen U.H."/>
            <person name="De vries R.P."/>
            <person name="Baker S.E."/>
            <person name="Andersen M.R."/>
        </authorList>
    </citation>
    <scope>NUCLEOTIDE SEQUENCE [LARGE SCALE GENOMIC DNA]</scope>
    <source>
        <strain evidence="1 2">CBS 600.67</strain>
    </source>
</reference>
<keyword evidence="2" id="KW-1185">Reference proteome</keyword>
<dbReference type="EMBL" id="JBFXLS010000054">
    <property type="protein sequence ID" value="KAL2823240.1"/>
    <property type="molecule type" value="Genomic_DNA"/>
</dbReference>
<evidence type="ECO:0000313" key="1">
    <source>
        <dbReference type="EMBL" id="KAL2823240.1"/>
    </source>
</evidence>
<protein>
    <submittedName>
        <fullName evidence="1">Uncharacterized protein</fullName>
    </submittedName>
</protein>
<dbReference type="Proteomes" id="UP001610335">
    <property type="component" value="Unassembled WGS sequence"/>
</dbReference>
<proteinExistence type="predicted"/>
<comment type="caution">
    <text evidence="1">The sequence shown here is derived from an EMBL/GenBank/DDBJ whole genome shotgun (WGS) entry which is preliminary data.</text>
</comment>